<accession>A0AAN8VZ16</accession>
<dbReference type="GO" id="GO:0003743">
    <property type="term" value="F:translation initiation factor activity"/>
    <property type="evidence" value="ECO:0007669"/>
    <property type="project" value="UniProtKB-KW"/>
</dbReference>
<feature type="compositionally biased region" description="Basic residues" evidence="5">
    <location>
        <begin position="179"/>
        <end position="188"/>
    </location>
</feature>
<dbReference type="PANTHER" id="PTHR18034:SF4">
    <property type="entry name" value="NUCLEOLAR MIF4G DOMAIN-CONTAINING PROTEIN 1"/>
    <property type="match status" value="1"/>
</dbReference>
<keyword evidence="7" id="KW-0648">Protein biosynthesis</keyword>
<evidence type="ECO:0000256" key="4">
    <source>
        <dbReference type="ARBA" id="ARBA00023242"/>
    </source>
</evidence>
<comment type="caution">
    <text evidence="7">The sequence shown here is derived from an EMBL/GenBank/DDBJ whole genome shotgun (WGS) entry which is preliminary data.</text>
</comment>
<keyword evidence="4" id="KW-0539">Nucleus</keyword>
<dbReference type="PANTHER" id="PTHR18034">
    <property type="entry name" value="CELL CYCLE CONTROL PROTEIN CWF22-RELATED"/>
    <property type="match status" value="1"/>
</dbReference>
<evidence type="ECO:0000259" key="6">
    <source>
        <dbReference type="PROSITE" id="PS51366"/>
    </source>
</evidence>
<sequence>MRDVSVKAESKDEKKSEKSLSNVSQEDESLDMIDGYESEQSLEKPTVTKSKKVKKTNGLKNEKKKTKFEEYLEMSLKNSVISADEDLDFERKLANKLKVKNGKLRGDNDGINMLFEGIPSLLGKEEENQDDGVLFEKSKGTTLRKKRNKRKETPNSEYAVEAEIIKHANAEVSKDTTLSKKHKKRKKSSNSEHALEAKITNDENMEISGLAEKGVVEAPEGVLAKATAVKGDAMYVPPHLRFTQGTESAEHTQFRRRVRGLLNRLSESNVESITGEISTILRSVVRSVGSQIISEEVLASCSGGPRGNEQYAAVFAAFVAGMACLVGIDFSAKVVALLAKSFEEEYLKDDNLSLRNLTLLLSYLCIFGVCSCDLVYDFLGVLSKRLTEVDVSTILTILQCCGMKLRSDDPTAMKNLILSVQNRVNELKTSKDAGDNIYNKRMEFMLETICDIKNNRKRPKEDSVQHTRIKKWLQKVRVEDIVIRGLTWKKLLDPDKKGQWWLSGEIASTVDDVEEVAGAIDREVLEAQKMLQLAAAQRMNTEARKAIFCIIMSGEDYIDAFEKLLRLDLPGKQDREIMRVLLDCCLHEKVFNKYYTVLASKLCSYDKNHKFTLQYCLWDHFKELESMELINSMNLARFVAEMLVSFTLSLAVLKVVELSDAKLLAAKRVMHFRMLFEAIFEQSDGTIWNIFTRIAVTPELEALRNGIEFFVGQYVVGNNRKLAGKYKIAKKALNNMEGVLM</sequence>
<dbReference type="Proteomes" id="UP001370490">
    <property type="component" value="Unassembled WGS sequence"/>
</dbReference>
<dbReference type="SUPFAM" id="SSF48371">
    <property type="entry name" value="ARM repeat"/>
    <property type="match status" value="1"/>
</dbReference>
<dbReference type="GO" id="GO:0003723">
    <property type="term" value="F:RNA binding"/>
    <property type="evidence" value="ECO:0007669"/>
    <property type="project" value="InterPro"/>
</dbReference>
<evidence type="ECO:0000313" key="7">
    <source>
        <dbReference type="EMBL" id="KAK6942475.1"/>
    </source>
</evidence>
<evidence type="ECO:0000256" key="1">
    <source>
        <dbReference type="ARBA" id="ARBA00004604"/>
    </source>
</evidence>
<dbReference type="FunFam" id="1.25.40.180:FF:000043">
    <property type="entry name" value="MIF4G domain-containing protein / MA3 domain-containing protein"/>
    <property type="match status" value="1"/>
</dbReference>
<dbReference type="GO" id="GO:0042274">
    <property type="term" value="P:ribosomal small subunit biogenesis"/>
    <property type="evidence" value="ECO:0007669"/>
    <property type="project" value="TreeGrafter"/>
</dbReference>
<dbReference type="SMART" id="SM00543">
    <property type="entry name" value="MIF4G"/>
    <property type="match status" value="1"/>
</dbReference>
<dbReference type="InterPro" id="IPR003891">
    <property type="entry name" value="Initiation_fac_eIF4g_MI"/>
</dbReference>
<reference evidence="7 8" key="1">
    <citation type="submission" date="2023-12" db="EMBL/GenBank/DDBJ databases">
        <title>A high-quality genome assembly for Dillenia turbinata (Dilleniales).</title>
        <authorList>
            <person name="Chanderbali A."/>
        </authorList>
    </citation>
    <scope>NUCLEOTIDE SEQUENCE [LARGE SCALE GENOMIC DNA]</scope>
    <source>
        <strain evidence="7">LSX21</strain>
        <tissue evidence="7">Leaf</tissue>
    </source>
</reference>
<evidence type="ECO:0000313" key="8">
    <source>
        <dbReference type="Proteomes" id="UP001370490"/>
    </source>
</evidence>
<dbReference type="PROSITE" id="PS51366">
    <property type="entry name" value="MI"/>
    <property type="match status" value="1"/>
</dbReference>
<dbReference type="Pfam" id="PF02847">
    <property type="entry name" value="MA3"/>
    <property type="match status" value="1"/>
</dbReference>
<keyword evidence="8" id="KW-1185">Reference proteome</keyword>
<evidence type="ECO:0000256" key="5">
    <source>
        <dbReference type="SAM" id="MobiDB-lite"/>
    </source>
</evidence>
<dbReference type="AlphaFoldDB" id="A0AAN8VZ16"/>
<organism evidence="7 8">
    <name type="scientific">Dillenia turbinata</name>
    <dbReference type="NCBI Taxonomy" id="194707"/>
    <lineage>
        <taxon>Eukaryota</taxon>
        <taxon>Viridiplantae</taxon>
        <taxon>Streptophyta</taxon>
        <taxon>Embryophyta</taxon>
        <taxon>Tracheophyta</taxon>
        <taxon>Spermatophyta</taxon>
        <taxon>Magnoliopsida</taxon>
        <taxon>eudicotyledons</taxon>
        <taxon>Gunneridae</taxon>
        <taxon>Pentapetalae</taxon>
        <taxon>Dilleniales</taxon>
        <taxon>Dilleniaceae</taxon>
        <taxon>Dillenia</taxon>
    </lineage>
</organism>
<feature type="region of interest" description="Disordered" evidence="5">
    <location>
        <begin position="1"/>
        <end position="60"/>
    </location>
</feature>
<protein>
    <submittedName>
        <fullName evidence="7">Initiation factor eIF-4 gamma, MA3</fullName>
    </submittedName>
</protein>
<dbReference type="GO" id="GO:0005730">
    <property type="term" value="C:nucleolus"/>
    <property type="evidence" value="ECO:0007669"/>
    <property type="project" value="UniProtKB-SubCell"/>
</dbReference>
<feature type="compositionally biased region" description="Basic and acidic residues" evidence="5">
    <location>
        <begin position="1"/>
        <end position="18"/>
    </location>
</feature>
<keyword evidence="7" id="KW-0396">Initiation factor</keyword>
<evidence type="ECO:0000256" key="3">
    <source>
        <dbReference type="ARBA" id="ARBA00022845"/>
    </source>
</evidence>
<dbReference type="Pfam" id="PF02854">
    <property type="entry name" value="MIF4G"/>
    <property type="match status" value="1"/>
</dbReference>
<dbReference type="InterPro" id="IPR003890">
    <property type="entry name" value="MIF4G-like_typ-3"/>
</dbReference>
<comment type="similarity">
    <text evidence="2">Belongs to the CWC22 family.</text>
</comment>
<name>A0AAN8VZ16_9MAGN</name>
<dbReference type="SMART" id="SM00544">
    <property type="entry name" value="MA3"/>
    <property type="match status" value="1"/>
</dbReference>
<feature type="compositionally biased region" description="Acidic residues" evidence="5">
    <location>
        <begin position="25"/>
        <end position="37"/>
    </location>
</feature>
<dbReference type="EMBL" id="JBAMMX010000004">
    <property type="protein sequence ID" value="KAK6942475.1"/>
    <property type="molecule type" value="Genomic_DNA"/>
</dbReference>
<dbReference type="InterPro" id="IPR050781">
    <property type="entry name" value="CWC22_splicing_factor"/>
</dbReference>
<feature type="compositionally biased region" description="Basic and acidic residues" evidence="5">
    <location>
        <begin position="189"/>
        <end position="200"/>
    </location>
</feature>
<feature type="domain" description="MI" evidence="6">
    <location>
        <begin position="542"/>
        <end position="658"/>
    </location>
</feature>
<keyword evidence="3" id="KW-0810">Translation regulation</keyword>
<dbReference type="Gene3D" id="1.25.40.180">
    <property type="match status" value="1"/>
</dbReference>
<gene>
    <name evidence="7" type="ORF">RJ641_027852</name>
</gene>
<dbReference type="GO" id="GO:0006417">
    <property type="term" value="P:regulation of translation"/>
    <property type="evidence" value="ECO:0007669"/>
    <property type="project" value="UniProtKB-KW"/>
</dbReference>
<feature type="region of interest" description="Disordered" evidence="5">
    <location>
        <begin position="173"/>
        <end position="200"/>
    </location>
</feature>
<comment type="subcellular location">
    <subcellularLocation>
        <location evidence="1">Nucleus</location>
        <location evidence="1">Nucleolus</location>
    </subcellularLocation>
</comment>
<feature type="compositionally biased region" description="Basic residues" evidence="5">
    <location>
        <begin position="49"/>
        <end position="60"/>
    </location>
</feature>
<evidence type="ECO:0000256" key="2">
    <source>
        <dbReference type="ARBA" id="ARBA00006856"/>
    </source>
</evidence>
<proteinExistence type="inferred from homology"/>
<dbReference type="InterPro" id="IPR016024">
    <property type="entry name" value="ARM-type_fold"/>
</dbReference>